<dbReference type="VEuPathDB" id="FungiDB:VP01_5710g1"/>
<reference evidence="2 3" key="1">
    <citation type="submission" date="2015-08" db="EMBL/GenBank/DDBJ databases">
        <title>Next Generation Sequencing and Analysis of the Genome of Puccinia sorghi L Schw, the Causal Agent of Maize Common Rust.</title>
        <authorList>
            <person name="Rochi L."/>
            <person name="Burguener G."/>
            <person name="Darino M."/>
            <person name="Turjanski A."/>
            <person name="Kreff E."/>
            <person name="Dieguez M.J."/>
            <person name="Sacco F."/>
        </authorList>
    </citation>
    <scope>NUCLEOTIDE SEQUENCE [LARGE SCALE GENOMIC DNA]</scope>
    <source>
        <strain evidence="2 3">RO10H11247</strain>
    </source>
</reference>
<feature type="region of interest" description="Disordered" evidence="1">
    <location>
        <begin position="245"/>
        <end position="272"/>
    </location>
</feature>
<evidence type="ECO:0000313" key="2">
    <source>
        <dbReference type="EMBL" id="KNZ48373.1"/>
    </source>
</evidence>
<sequence length="272" mass="32059">MLLTSCYTLARCMIKRGMATNPVPDPPSLQERKRIEGYFESCDGPPGDNAGSRIPQRKITAIKGNSKIDTDYVQYIHATMRRWGISRFTMDWDQHWYNQFNQILCHFFIRVWKWGLAYNCFGLIAQKEAAQINMEDHTLMAIYWRHAKSLKCYYKRGKKGQQTLAEDQEKNTQLQSLKHKSIGRQLYLQEQGIHPRFIEIFDDKFINSDDEMTYKDNVEIAAPKNPVWCSARATEFIDWIEKKRRNQKEEAGGSQDRRKLPNPSWLTNRLLR</sequence>
<feature type="compositionally biased region" description="Basic and acidic residues" evidence="1">
    <location>
        <begin position="247"/>
        <end position="259"/>
    </location>
</feature>
<evidence type="ECO:0000313" key="3">
    <source>
        <dbReference type="Proteomes" id="UP000037035"/>
    </source>
</evidence>
<name>A0A0L6UIP7_9BASI</name>
<proteinExistence type="predicted"/>
<comment type="caution">
    <text evidence="2">The sequence shown here is derived from an EMBL/GenBank/DDBJ whole genome shotgun (WGS) entry which is preliminary data.</text>
</comment>
<keyword evidence="3" id="KW-1185">Reference proteome</keyword>
<protein>
    <submittedName>
        <fullName evidence="2">Uncharacterized protein</fullName>
    </submittedName>
</protein>
<evidence type="ECO:0000256" key="1">
    <source>
        <dbReference type="SAM" id="MobiDB-lite"/>
    </source>
</evidence>
<organism evidence="2 3">
    <name type="scientific">Puccinia sorghi</name>
    <dbReference type="NCBI Taxonomy" id="27349"/>
    <lineage>
        <taxon>Eukaryota</taxon>
        <taxon>Fungi</taxon>
        <taxon>Dikarya</taxon>
        <taxon>Basidiomycota</taxon>
        <taxon>Pucciniomycotina</taxon>
        <taxon>Pucciniomycetes</taxon>
        <taxon>Pucciniales</taxon>
        <taxon>Pucciniaceae</taxon>
        <taxon>Puccinia</taxon>
    </lineage>
</organism>
<gene>
    <name evidence="2" type="ORF">VP01_5710g1</name>
</gene>
<dbReference type="AlphaFoldDB" id="A0A0L6UIP7"/>
<dbReference type="Proteomes" id="UP000037035">
    <property type="component" value="Unassembled WGS sequence"/>
</dbReference>
<accession>A0A0L6UIP7</accession>
<dbReference type="OrthoDB" id="2507499at2759"/>
<dbReference type="EMBL" id="LAVV01010953">
    <property type="protein sequence ID" value="KNZ48373.1"/>
    <property type="molecule type" value="Genomic_DNA"/>
</dbReference>